<dbReference type="InterPro" id="IPR009057">
    <property type="entry name" value="Homeodomain-like_sf"/>
</dbReference>
<dbReference type="InterPro" id="IPR036271">
    <property type="entry name" value="Tet_transcr_reg_TetR-rel_C_sf"/>
</dbReference>
<dbReference type="InterPro" id="IPR001647">
    <property type="entry name" value="HTH_TetR"/>
</dbReference>
<feature type="domain" description="HTH tetR-type" evidence="5">
    <location>
        <begin position="5"/>
        <end position="65"/>
    </location>
</feature>
<dbReference type="PANTHER" id="PTHR47506">
    <property type="entry name" value="TRANSCRIPTIONAL REGULATORY PROTEIN"/>
    <property type="match status" value="1"/>
</dbReference>
<dbReference type="PROSITE" id="PS50977">
    <property type="entry name" value="HTH_TETR_2"/>
    <property type="match status" value="1"/>
</dbReference>
<evidence type="ECO:0000259" key="5">
    <source>
        <dbReference type="PROSITE" id="PS50977"/>
    </source>
</evidence>
<dbReference type="EMBL" id="CP076136">
    <property type="protein sequence ID" value="QWG23665.1"/>
    <property type="molecule type" value="Genomic_DNA"/>
</dbReference>
<keyword evidence="3" id="KW-0804">Transcription</keyword>
<reference evidence="6 7" key="1">
    <citation type="submission" date="2021-06" db="EMBL/GenBank/DDBJ databases">
        <title>Bradyrhizobium sp. S2-11-4 Genome sequencing.</title>
        <authorList>
            <person name="Jin L."/>
        </authorList>
    </citation>
    <scope>NUCLEOTIDE SEQUENCE [LARGE SCALE GENOMIC DNA]</scope>
    <source>
        <strain evidence="6 7">S2-11-4</strain>
    </source>
</reference>
<evidence type="ECO:0000256" key="1">
    <source>
        <dbReference type="ARBA" id="ARBA00023015"/>
    </source>
</evidence>
<protein>
    <submittedName>
        <fullName evidence="6">TetR/AcrR family transcriptional regulator</fullName>
    </submittedName>
</protein>
<accession>A0A975NZ70</accession>
<dbReference type="PRINTS" id="PR00455">
    <property type="entry name" value="HTHTETR"/>
</dbReference>
<dbReference type="Pfam" id="PF00440">
    <property type="entry name" value="TetR_N"/>
    <property type="match status" value="1"/>
</dbReference>
<keyword evidence="7" id="KW-1185">Reference proteome</keyword>
<dbReference type="AlphaFoldDB" id="A0A975NZ70"/>
<organism evidence="6 7">
    <name type="scientific">Bradyrhizobium sediminis</name>
    <dbReference type="NCBI Taxonomy" id="2840469"/>
    <lineage>
        <taxon>Bacteria</taxon>
        <taxon>Pseudomonadati</taxon>
        <taxon>Pseudomonadota</taxon>
        <taxon>Alphaproteobacteria</taxon>
        <taxon>Hyphomicrobiales</taxon>
        <taxon>Nitrobacteraceae</taxon>
        <taxon>Bradyrhizobium</taxon>
    </lineage>
</organism>
<sequence>MGKGEVTRERILAVAEAAVLAKGFGATSIDEVIAEAGLTKSGFFYHFRDKNALAREMVRRYVETNDRLFDDIFERGRQLSDDPLQAFLISLKLLAEVMADLPNGHPGCLIASICYQERLFDREVRDLTAQSVREWNARFRKIFDGIAAVYPPREAVDLDDLADMLSCIVDGGIIMSKTLNDPRRLERQILTFRSFIKLMFSAPPLA</sequence>
<dbReference type="SUPFAM" id="SSF48498">
    <property type="entry name" value="Tetracyclin repressor-like, C-terminal domain"/>
    <property type="match status" value="1"/>
</dbReference>
<evidence type="ECO:0000256" key="3">
    <source>
        <dbReference type="ARBA" id="ARBA00023163"/>
    </source>
</evidence>
<dbReference type="RefSeq" id="WP_215604415.1">
    <property type="nucleotide sequence ID" value="NZ_CP076136.1"/>
</dbReference>
<dbReference type="GO" id="GO:0003677">
    <property type="term" value="F:DNA binding"/>
    <property type="evidence" value="ECO:0007669"/>
    <property type="project" value="UniProtKB-UniRule"/>
</dbReference>
<gene>
    <name evidence="6" type="ORF">KMZ93_01570</name>
</gene>
<proteinExistence type="predicted"/>
<feature type="DNA-binding region" description="H-T-H motif" evidence="4">
    <location>
        <begin position="28"/>
        <end position="47"/>
    </location>
</feature>
<dbReference type="SUPFAM" id="SSF46689">
    <property type="entry name" value="Homeodomain-like"/>
    <property type="match status" value="1"/>
</dbReference>
<keyword evidence="2 4" id="KW-0238">DNA-binding</keyword>
<keyword evidence="1" id="KW-0805">Transcription regulation</keyword>
<evidence type="ECO:0000256" key="2">
    <source>
        <dbReference type="ARBA" id="ARBA00023125"/>
    </source>
</evidence>
<name>A0A975NZ70_9BRAD</name>
<evidence type="ECO:0000313" key="7">
    <source>
        <dbReference type="Proteomes" id="UP000676951"/>
    </source>
</evidence>
<dbReference type="PANTHER" id="PTHR47506:SF1">
    <property type="entry name" value="HTH-TYPE TRANSCRIPTIONAL REGULATOR YJDC"/>
    <property type="match status" value="1"/>
</dbReference>
<dbReference type="Proteomes" id="UP000676951">
    <property type="component" value="Chromosome"/>
</dbReference>
<evidence type="ECO:0000313" key="6">
    <source>
        <dbReference type="EMBL" id="QWG23665.1"/>
    </source>
</evidence>
<evidence type="ECO:0000256" key="4">
    <source>
        <dbReference type="PROSITE-ProRule" id="PRU00335"/>
    </source>
</evidence>
<dbReference type="Gene3D" id="1.10.357.10">
    <property type="entry name" value="Tetracycline Repressor, domain 2"/>
    <property type="match status" value="1"/>
</dbReference>